<dbReference type="PANTHER" id="PTHR11851:SF49">
    <property type="entry name" value="MITOCHONDRIAL-PROCESSING PEPTIDASE SUBUNIT ALPHA"/>
    <property type="match status" value="1"/>
</dbReference>
<dbReference type="SUPFAM" id="SSF63411">
    <property type="entry name" value="LuxS/MPP-like metallohydrolase"/>
    <property type="match status" value="2"/>
</dbReference>
<dbReference type="InterPro" id="IPR050361">
    <property type="entry name" value="MPP/UQCRC_Complex"/>
</dbReference>
<evidence type="ECO:0000313" key="6">
    <source>
        <dbReference type="Proteomes" id="UP000229054"/>
    </source>
</evidence>
<sequence length="418" mass="47159">MYRKTTLKNGLRIIAVPQKSTLAVTVLALVGTGSKYETKETNGISHFLEHLYFKGTKKRPSTKALVETLDKVGGIYNAFTGEEYTGYYAKVAVPHLDLALEWVSDVYLNSLLPKKELEKERGVIVEEINMFLDTPMVYIGELWKKLLYGNQPAGWEIAGTKENVAKMTREQILNYMKSQYVASNTIICVAGKVSFLEAVNKTKKYFSGIKITKPASKVPVVERQNKPQTLLLTKNTDQTHLALGVRAFNIFHPQRYALELLETILGGMMSSRLFVEIRDKLGIAYYIKTDADLDPDTGYLVTQVGVDNKKADKAILTILKEYKKISRQKISKTELKKAKDFIKGKTTLLLESSDARASFYAGQELLEKQILTPEEVFKKIDKVSINDILKVARGIFQPQKLNLALIGPFKDKTKFQKL</sequence>
<dbReference type="Pfam" id="PF05193">
    <property type="entry name" value="Peptidase_M16_C"/>
    <property type="match status" value="1"/>
</dbReference>
<dbReference type="EMBL" id="PCRN01000007">
    <property type="protein sequence ID" value="PIP22507.1"/>
    <property type="molecule type" value="Genomic_DNA"/>
</dbReference>
<gene>
    <name evidence="5" type="ORF">COX38_00165</name>
</gene>
<dbReference type="Proteomes" id="UP000229054">
    <property type="component" value="Unassembled WGS sequence"/>
</dbReference>
<name>A0A2G9YTF5_9BACT</name>
<proteinExistence type="inferred from homology"/>
<evidence type="ECO:0000259" key="3">
    <source>
        <dbReference type="Pfam" id="PF00675"/>
    </source>
</evidence>
<evidence type="ECO:0000259" key="4">
    <source>
        <dbReference type="Pfam" id="PF05193"/>
    </source>
</evidence>
<comment type="caution">
    <text evidence="5">The sequence shown here is derived from an EMBL/GenBank/DDBJ whole genome shotgun (WGS) entry which is preliminary data.</text>
</comment>
<evidence type="ECO:0000256" key="1">
    <source>
        <dbReference type="ARBA" id="ARBA00007261"/>
    </source>
</evidence>
<dbReference type="AlphaFoldDB" id="A0A2G9YTF5"/>
<dbReference type="InterPro" id="IPR011249">
    <property type="entry name" value="Metalloenz_LuxS/M16"/>
</dbReference>
<evidence type="ECO:0008006" key="7">
    <source>
        <dbReference type="Google" id="ProtNLM"/>
    </source>
</evidence>
<evidence type="ECO:0000313" key="5">
    <source>
        <dbReference type="EMBL" id="PIP22507.1"/>
    </source>
</evidence>
<organism evidence="5 6">
    <name type="scientific">Candidatus Nealsonbacteria bacterium CG23_combo_of_CG06-09_8_20_14_all_39_25</name>
    <dbReference type="NCBI Taxonomy" id="1974723"/>
    <lineage>
        <taxon>Bacteria</taxon>
        <taxon>Candidatus Nealsoniibacteriota</taxon>
    </lineage>
</organism>
<evidence type="ECO:0000256" key="2">
    <source>
        <dbReference type="RuleBase" id="RU004447"/>
    </source>
</evidence>
<comment type="similarity">
    <text evidence="1 2">Belongs to the peptidase M16 family.</text>
</comment>
<dbReference type="PROSITE" id="PS00143">
    <property type="entry name" value="INSULINASE"/>
    <property type="match status" value="1"/>
</dbReference>
<dbReference type="PANTHER" id="PTHR11851">
    <property type="entry name" value="METALLOPROTEASE"/>
    <property type="match status" value="1"/>
</dbReference>
<feature type="domain" description="Peptidase M16 N-terminal" evidence="3">
    <location>
        <begin position="18"/>
        <end position="159"/>
    </location>
</feature>
<dbReference type="InterPro" id="IPR001431">
    <property type="entry name" value="Pept_M16_Zn_BS"/>
</dbReference>
<dbReference type="GO" id="GO:0046872">
    <property type="term" value="F:metal ion binding"/>
    <property type="evidence" value="ECO:0007669"/>
    <property type="project" value="InterPro"/>
</dbReference>
<protein>
    <recommendedName>
        <fullName evidence="7">Peptidase M16</fullName>
    </recommendedName>
</protein>
<dbReference type="InterPro" id="IPR011765">
    <property type="entry name" value="Pept_M16_N"/>
</dbReference>
<dbReference type="InterPro" id="IPR007863">
    <property type="entry name" value="Peptidase_M16_C"/>
</dbReference>
<dbReference type="Pfam" id="PF00675">
    <property type="entry name" value="Peptidase_M16"/>
    <property type="match status" value="1"/>
</dbReference>
<reference evidence="5 6" key="1">
    <citation type="submission" date="2017-09" db="EMBL/GenBank/DDBJ databases">
        <title>Depth-based differentiation of microbial function through sediment-hosted aquifers and enrichment of novel symbionts in the deep terrestrial subsurface.</title>
        <authorList>
            <person name="Probst A.J."/>
            <person name="Ladd B."/>
            <person name="Jarett J.K."/>
            <person name="Geller-Mcgrath D.E."/>
            <person name="Sieber C.M."/>
            <person name="Emerson J.B."/>
            <person name="Anantharaman K."/>
            <person name="Thomas B.C."/>
            <person name="Malmstrom R."/>
            <person name="Stieglmeier M."/>
            <person name="Klingl A."/>
            <person name="Woyke T."/>
            <person name="Ryan C.M."/>
            <person name="Banfield J.F."/>
        </authorList>
    </citation>
    <scope>NUCLEOTIDE SEQUENCE [LARGE SCALE GENOMIC DNA]</scope>
    <source>
        <strain evidence="5">CG23_combo_of_CG06-09_8_20_14_all_39_25</strain>
    </source>
</reference>
<feature type="non-terminal residue" evidence="5">
    <location>
        <position position="418"/>
    </location>
</feature>
<dbReference type="GO" id="GO:0004222">
    <property type="term" value="F:metalloendopeptidase activity"/>
    <property type="evidence" value="ECO:0007669"/>
    <property type="project" value="InterPro"/>
</dbReference>
<feature type="domain" description="Peptidase M16 C-terminal" evidence="4">
    <location>
        <begin position="166"/>
        <end position="340"/>
    </location>
</feature>
<dbReference type="GO" id="GO:0006508">
    <property type="term" value="P:proteolysis"/>
    <property type="evidence" value="ECO:0007669"/>
    <property type="project" value="InterPro"/>
</dbReference>
<dbReference type="Gene3D" id="3.30.830.10">
    <property type="entry name" value="Metalloenzyme, LuxS/M16 peptidase-like"/>
    <property type="match status" value="2"/>
</dbReference>
<accession>A0A2G9YTF5</accession>